<dbReference type="EMBL" id="JAVDQG010000001">
    <property type="protein sequence ID" value="MDR6224362.1"/>
    <property type="molecule type" value="Genomic_DNA"/>
</dbReference>
<evidence type="ECO:0000313" key="3">
    <source>
        <dbReference type="EMBL" id="MDR6224362.1"/>
    </source>
</evidence>
<dbReference type="Proteomes" id="UP001185012">
    <property type="component" value="Unassembled WGS sequence"/>
</dbReference>
<organism evidence="3 4">
    <name type="scientific">Desmospora profundinema</name>
    <dbReference type="NCBI Taxonomy" id="1571184"/>
    <lineage>
        <taxon>Bacteria</taxon>
        <taxon>Bacillati</taxon>
        <taxon>Bacillota</taxon>
        <taxon>Bacilli</taxon>
        <taxon>Bacillales</taxon>
        <taxon>Thermoactinomycetaceae</taxon>
        <taxon>Desmospora</taxon>
    </lineage>
</organism>
<dbReference type="InterPro" id="IPR011010">
    <property type="entry name" value="DNA_brk_join_enz"/>
</dbReference>
<evidence type="ECO:0000256" key="1">
    <source>
        <dbReference type="ARBA" id="ARBA00023172"/>
    </source>
</evidence>
<dbReference type="SUPFAM" id="SSF56349">
    <property type="entry name" value="DNA breaking-rejoining enzymes"/>
    <property type="match status" value="1"/>
</dbReference>
<dbReference type="Gene3D" id="1.10.443.10">
    <property type="entry name" value="Intergrase catalytic core"/>
    <property type="match status" value="1"/>
</dbReference>
<keyword evidence="4" id="KW-1185">Reference proteome</keyword>
<reference evidence="3 4" key="1">
    <citation type="submission" date="2023-07" db="EMBL/GenBank/DDBJ databases">
        <title>Genomic Encyclopedia of Type Strains, Phase IV (KMG-IV): sequencing the most valuable type-strain genomes for metagenomic binning, comparative biology and taxonomic classification.</title>
        <authorList>
            <person name="Goeker M."/>
        </authorList>
    </citation>
    <scope>NUCLEOTIDE SEQUENCE [LARGE SCALE GENOMIC DNA]</scope>
    <source>
        <strain evidence="3 4">DSM 45903</strain>
    </source>
</reference>
<dbReference type="Pfam" id="PF01526">
    <property type="entry name" value="DDE_Tnp_Tn3"/>
    <property type="match status" value="1"/>
</dbReference>
<dbReference type="InterPro" id="IPR002513">
    <property type="entry name" value="Tn3_Tnp_DDE_dom"/>
</dbReference>
<protein>
    <submittedName>
        <fullName evidence="3">TnpA family transposase</fullName>
    </submittedName>
</protein>
<name>A0ABU1IIJ4_9BACL</name>
<evidence type="ECO:0000259" key="2">
    <source>
        <dbReference type="Pfam" id="PF01526"/>
    </source>
</evidence>
<keyword evidence="1" id="KW-0233">DNA recombination</keyword>
<proteinExistence type="predicted"/>
<sequence length="209" mass="24254">MATGNADVTYENMLYIKRKFVHPENLKAANIRVVNAILKERLADVWGEATTSCASDSKKFGSWDQNLMTEWHPRYRGPGVMIYWHVEKNSACIHSQLKTCTSSEVAAMIKGFLQHATEFESSWKKKYSDRGIRKILKKYSDRAHMAQSISPHKLRHFLLTWLKKKGIDDPYSGHASRNRLRYILNWPLPRLRVNMSTLSLSSLYKHETI</sequence>
<feature type="domain" description="Tn3 transposase DDE" evidence="2">
    <location>
        <begin position="1"/>
        <end position="120"/>
    </location>
</feature>
<gene>
    <name evidence="3" type="ORF">JOE21_000350</name>
</gene>
<dbReference type="InterPro" id="IPR013762">
    <property type="entry name" value="Integrase-like_cat_sf"/>
</dbReference>
<accession>A0ABU1IIJ4</accession>
<comment type="caution">
    <text evidence="3">The sequence shown here is derived from an EMBL/GenBank/DDBJ whole genome shotgun (WGS) entry which is preliminary data.</text>
</comment>
<evidence type="ECO:0000313" key="4">
    <source>
        <dbReference type="Proteomes" id="UP001185012"/>
    </source>
</evidence>